<dbReference type="EMBL" id="CP060825">
    <property type="protein sequence ID" value="QNP67318.1"/>
    <property type="molecule type" value="Genomic_DNA"/>
</dbReference>
<name>A0A7H0I3F2_9ACTN</name>
<dbReference type="Proteomes" id="UP000516230">
    <property type="component" value="Chromosome"/>
</dbReference>
<dbReference type="AlphaFoldDB" id="A0A7H0I3F2"/>
<evidence type="ECO:0000313" key="1">
    <source>
        <dbReference type="EMBL" id="QNP67318.1"/>
    </source>
</evidence>
<evidence type="ECO:0000313" key="2">
    <source>
        <dbReference type="Proteomes" id="UP000516230"/>
    </source>
</evidence>
<dbReference type="KEGG" id="sgj:IAG43_09275"/>
<sequence length="53" mass="6204">MRFGGFALCRREEDGKRVCRGVWGCPARHVWWQWADRPGDVPEPCPHPELLGW</sequence>
<proteinExistence type="predicted"/>
<protein>
    <submittedName>
        <fullName evidence="1">Dehydrogenase</fullName>
    </submittedName>
</protein>
<reference evidence="1 2" key="1">
    <citation type="submission" date="2020-08" db="EMBL/GenBank/DDBJ databases">
        <title>A novel species.</title>
        <authorList>
            <person name="Gao J."/>
        </authorList>
    </citation>
    <scope>NUCLEOTIDE SEQUENCE [LARGE SCALE GENOMIC DNA]</scope>
    <source>
        <strain evidence="1 2">CRPJ-33</strain>
    </source>
</reference>
<accession>A0A7H0I3F2</accession>
<organism evidence="1 2">
    <name type="scientific">Streptomyces genisteinicus</name>
    <dbReference type="NCBI Taxonomy" id="2768068"/>
    <lineage>
        <taxon>Bacteria</taxon>
        <taxon>Bacillati</taxon>
        <taxon>Actinomycetota</taxon>
        <taxon>Actinomycetes</taxon>
        <taxon>Kitasatosporales</taxon>
        <taxon>Streptomycetaceae</taxon>
        <taxon>Streptomyces</taxon>
    </lineage>
</organism>
<gene>
    <name evidence="1" type="ORF">IAG43_09275</name>
</gene>
<keyword evidence="2" id="KW-1185">Reference proteome</keyword>